<dbReference type="GO" id="GO:0000981">
    <property type="term" value="F:DNA-binding transcription factor activity, RNA polymerase II-specific"/>
    <property type="evidence" value="ECO:0007669"/>
    <property type="project" value="InterPro"/>
</dbReference>
<dbReference type="GO" id="GO:0008270">
    <property type="term" value="F:zinc ion binding"/>
    <property type="evidence" value="ECO:0007669"/>
    <property type="project" value="InterPro"/>
</dbReference>
<dbReference type="SMART" id="SM00066">
    <property type="entry name" value="GAL4"/>
    <property type="match status" value="1"/>
</dbReference>
<dbReference type="Gene3D" id="4.10.240.10">
    <property type="entry name" value="Zn(2)-C6 fungal-type DNA-binding domain"/>
    <property type="match status" value="1"/>
</dbReference>
<dbReference type="Pfam" id="PF00172">
    <property type="entry name" value="Zn_clus"/>
    <property type="match status" value="1"/>
</dbReference>
<gene>
    <name evidence="2" type="ORF">AKO1_007733</name>
</gene>
<keyword evidence="3" id="KW-1185">Reference proteome</keyword>
<organism evidence="2 3">
    <name type="scientific">Acrasis kona</name>
    <dbReference type="NCBI Taxonomy" id="1008807"/>
    <lineage>
        <taxon>Eukaryota</taxon>
        <taxon>Discoba</taxon>
        <taxon>Heterolobosea</taxon>
        <taxon>Tetramitia</taxon>
        <taxon>Eutetramitia</taxon>
        <taxon>Acrasidae</taxon>
        <taxon>Acrasis</taxon>
    </lineage>
</organism>
<protein>
    <recommendedName>
        <fullName evidence="1">Zn(2)-C6 fungal-type domain-containing protein</fullName>
    </recommendedName>
</protein>
<dbReference type="InterPro" id="IPR001138">
    <property type="entry name" value="Zn2Cys6_DnaBD"/>
</dbReference>
<accession>A0AAW2YRW3</accession>
<proteinExistence type="predicted"/>
<sequence>MVQPSAACSACKKSHVKCDKLLPSCTSCSNRLIKCCYQIDAAQTDNQPTSLEVLKDEIRKESIRFSDHYLEISYELQCISPFFTIEEYRDTIKYLDSEHYFGLFDPPSNIPRWEYQSIICTCYAIILARKGQLAKTQILMQRARLIALNNDFEKVSSDFMTAICFLFLGSLSAQLSDHPRSGFFISNVQNYITNQENNSNTHPCHNFLLASSVHFLKRLVDFKPSENLMNAIELIYNKTHNISLFYRTEYGKRIAHNKQVAESFASVKHPYSFAEIRAAMTDYAKGDCILTEVMQIYVDHAKDLCRITNHNFFELRLLNIELLFMGVRLQFYVSMGDDDKALSMADSIVTLISKVDVGSCYFYVTEAITVAANLHMRYIKQCTNTNQLDYCLNCLKTERDSLEKFVHPLKDGIKKVIFELDQCIQKFMRVHKA</sequence>
<feature type="domain" description="Zn(2)-C6 fungal-type" evidence="1">
    <location>
        <begin position="7"/>
        <end position="37"/>
    </location>
</feature>
<dbReference type="EMBL" id="JAOPGA020000576">
    <property type="protein sequence ID" value="KAL0479571.1"/>
    <property type="molecule type" value="Genomic_DNA"/>
</dbReference>
<dbReference type="AlphaFoldDB" id="A0AAW2YRW3"/>
<dbReference type="PROSITE" id="PS50048">
    <property type="entry name" value="ZN2_CY6_FUNGAL_2"/>
    <property type="match status" value="1"/>
</dbReference>
<dbReference type="InterPro" id="IPR036864">
    <property type="entry name" value="Zn2-C6_fun-type_DNA-bd_sf"/>
</dbReference>
<evidence type="ECO:0000313" key="3">
    <source>
        <dbReference type="Proteomes" id="UP001431209"/>
    </source>
</evidence>
<dbReference type="PROSITE" id="PS00463">
    <property type="entry name" value="ZN2_CY6_FUNGAL_1"/>
    <property type="match status" value="1"/>
</dbReference>
<evidence type="ECO:0000259" key="1">
    <source>
        <dbReference type="PROSITE" id="PS50048"/>
    </source>
</evidence>
<dbReference type="SUPFAM" id="SSF57701">
    <property type="entry name" value="Zn2/Cys6 DNA-binding domain"/>
    <property type="match status" value="1"/>
</dbReference>
<name>A0AAW2YRW3_9EUKA</name>
<dbReference type="CDD" id="cd00067">
    <property type="entry name" value="GAL4"/>
    <property type="match status" value="1"/>
</dbReference>
<reference evidence="2 3" key="1">
    <citation type="submission" date="2024-03" db="EMBL/GenBank/DDBJ databases">
        <title>The Acrasis kona genome and developmental transcriptomes reveal deep origins of eukaryotic multicellular pathways.</title>
        <authorList>
            <person name="Sheikh S."/>
            <person name="Fu C.-J."/>
            <person name="Brown M.W."/>
            <person name="Baldauf S.L."/>
        </authorList>
    </citation>
    <scope>NUCLEOTIDE SEQUENCE [LARGE SCALE GENOMIC DNA]</scope>
    <source>
        <strain evidence="2 3">ATCC MYA-3509</strain>
    </source>
</reference>
<comment type="caution">
    <text evidence="2">The sequence shown here is derived from an EMBL/GenBank/DDBJ whole genome shotgun (WGS) entry which is preliminary data.</text>
</comment>
<dbReference type="Proteomes" id="UP001431209">
    <property type="component" value="Unassembled WGS sequence"/>
</dbReference>
<evidence type="ECO:0000313" key="2">
    <source>
        <dbReference type="EMBL" id="KAL0479571.1"/>
    </source>
</evidence>